<organism evidence="1 2">
    <name type="scientific">Rhizophagus irregularis</name>
    <dbReference type="NCBI Taxonomy" id="588596"/>
    <lineage>
        <taxon>Eukaryota</taxon>
        <taxon>Fungi</taxon>
        <taxon>Fungi incertae sedis</taxon>
        <taxon>Mucoromycota</taxon>
        <taxon>Glomeromycotina</taxon>
        <taxon>Glomeromycetes</taxon>
        <taxon>Glomerales</taxon>
        <taxon>Glomeraceae</taxon>
        <taxon>Rhizophagus</taxon>
    </lineage>
</organism>
<dbReference type="Proteomes" id="UP000233469">
    <property type="component" value="Unassembled WGS sequence"/>
</dbReference>
<dbReference type="AlphaFoldDB" id="A0A2N1MS39"/>
<dbReference type="EMBL" id="LLXL01001435">
    <property type="protein sequence ID" value="PKK64461.1"/>
    <property type="molecule type" value="Genomic_DNA"/>
</dbReference>
<evidence type="ECO:0000313" key="2">
    <source>
        <dbReference type="Proteomes" id="UP000233469"/>
    </source>
</evidence>
<reference evidence="1 2" key="1">
    <citation type="submission" date="2016-04" db="EMBL/GenBank/DDBJ databases">
        <title>Genome analyses suggest a sexual origin of heterokaryosis in a supposedly ancient asexual fungus.</title>
        <authorList>
            <person name="Ropars J."/>
            <person name="Sedzielewska K."/>
            <person name="Noel J."/>
            <person name="Charron P."/>
            <person name="Farinelli L."/>
            <person name="Marton T."/>
            <person name="Kruger M."/>
            <person name="Pelin A."/>
            <person name="Brachmann A."/>
            <person name="Corradi N."/>
        </authorList>
    </citation>
    <scope>NUCLEOTIDE SEQUENCE [LARGE SCALE GENOMIC DNA]</scope>
    <source>
        <strain evidence="1 2">C2</strain>
    </source>
</reference>
<sequence>MGDYDNPRTIQSTTKIEGIMYRVVQLLGRKPVLQHQIIFGRYRLKISWPRQMKYNEVVLWLNQIKLSLNLSKEYFALFYQI</sequence>
<name>A0A2N1MS39_9GLOM</name>
<protein>
    <submittedName>
        <fullName evidence="1">Uncharacterized protein</fullName>
    </submittedName>
</protein>
<reference evidence="1 2" key="2">
    <citation type="submission" date="2017-10" db="EMBL/GenBank/DDBJ databases">
        <title>Extensive intraspecific genome diversity in a model arbuscular mycorrhizal fungus.</title>
        <authorList>
            <person name="Chen E.C.H."/>
            <person name="Morin E."/>
            <person name="Baudet D."/>
            <person name="Noel J."/>
            <person name="Ndikumana S."/>
            <person name="Charron P."/>
            <person name="St-Onge C."/>
            <person name="Giorgi J."/>
            <person name="Grigoriev I.V."/>
            <person name="Roux C."/>
            <person name="Martin F.M."/>
            <person name="Corradi N."/>
        </authorList>
    </citation>
    <scope>NUCLEOTIDE SEQUENCE [LARGE SCALE GENOMIC DNA]</scope>
    <source>
        <strain evidence="1 2">C2</strain>
    </source>
</reference>
<accession>A0A2N1MS39</accession>
<proteinExistence type="predicted"/>
<evidence type="ECO:0000313" key="1">
    <source>
        <dbReference type="EMBL" id="PKK64461.1"/>
    </source>
</evidence>
<gene>
    <name evidence="1" type="ORF">RhiirC2_756653</name>
</gene>
<comment type="caution">
    <text evidence="1">The sequence shown here is derived from an EMBL/GenBank/DDBJ whole genome shotgun (WGS) entry which is preliminary data.</text>
</comment>